<evidence type="ECO:0008006" key="5">
    <source>
        <dbReference type="Google" id="ProtNLM"/>
    </source>
</evidence>
<keyword evidence="1" id="KW-0378">Hydrolase</keyword>
<organism evidence="3 4">
    <name type="scientific">Silvibacterium dinghuense</name>
    <dbReference type="NCBI Taxonomy" id="1560006"/>
    <lineage>
        <taxon>Bacteria</taxon>
        <taxon>Pseudomonadati</taxon>
        <taxon>Acidobacteriota</taxon>
        <taxon>Terriglobia</taxon>
        <taxon>Terriglobales</taxon>
        <taxon>Acidobacteriaceae</taxon>
        <taxon>Silvibacterium</taxon>
    </lineage>
</organism>
<reference evidence="3 4" key="1">
    <citation type="journal article" date="2016" name="Int. J. Syst. Evol. Microbiol.">
        <title>Acidipila dinghuensis sp. nov., an acidobacterium isolated from forest soil.</title>
        <authorList>
            <person name="Jiang Y.W."/>
            <person name="Wang J."/>
            <person name="Chen M.H."/>
            <person name="Lv Y.Y."/>
            <person name="Qiu L.H."/>
        </authorList>
    </citation>
    <scope>NUCLEOTIDE SEQUENCE [LARGE SCALE GENOMIC DNA]</scope>
    <source>
        <strain evidence="3 4">DHOF10</strain>
    </source>
</reference>
<sequence>MKHFFLRNQTTVRLAVLLLLLAVFFNRPLHAELSCTQATVVASPTANSVEAKAVSVLREEEAKRTGVEWPLNAHQEIATVNIIVGLRGEIPSLLASPWRDAWQSLSPSSSTHEPEGFSIETLHRTSSTTIVIAGNDPRGVLFGVGYLLRKLEMEHGRATLAADLHVTTAPDSPVRGIQIGYRRKNNTYDAWTVAQFDQQTRDLAIFGNNTIQVIAPDSDDAATSPLYPTPALETLIGICKSTIAYGLDFDLYYPEMAKDYSNPMQVDAELKKAEALFRALPHIDALYIPGGDPGHTEPKYLLPVVEKEASILHKYHPKATVWLSAQGFSAAWYSEFYSLLKTQQPDFITGFFVGPQSRDSFALQRAMIPARYPLQAYPDIGHVMHAQFALPAWDPAFAFSEGREPIDPRPLGEKEIYRTFAPLHHGFIAYSEGVNDDVNKVLWDQLGWSSSADPMQTLRDYSRYFLGPHIGKLNSDAFARGLMDLEQNWNGPLLTHSSVDSTLLDFSTMEEEASDAQKQNWRFELALYRAYYDAYIHARLIDATDREERAMAAIRTAPSIGSAEAIREAREALMSMPVAADLQKRIFSLADALFHHVGIQLSVQKYGASNIERGANLDRIDVDLNDRAWLTQRYDSISRLATESERQAELVKLLHYEDPGPGGYYDDLGDPTHEPHLVLSSSSSSSSSSNSNSSPDPQLYTTTVNGIADKIPDDGLRISTLTYAETLYDKPLEMRYQNLDPKEHYHLRVTYGGEDYTLPIRLVANDTVEIHAPLLRKHNPEILEFDIPDSAIADGTLDLKWTRPAGIGGGGRGLQVAEVWLIPEH</sequence>
<accession>A0A4Q1SDJ2</accession>
<dbReference type="Gene3D" id="3.30.379.10">
    <property type="entry name" value="Chitobiase/beta-hexosaminidase domain 2-like"/>
    <property type="match status" value="1"/>
</dbReference>
<dbReference type="GO" id="GO:0005975">
    <property type="term" value="P:carbohydrate metabolic process"/>
    <property type="evidence" value="ECO:0007669"/>
    <property type="project" value="UniProtKB-ARBA"/>
</dbReference>
<dbReference type="AlphaFoldDB" id="A0A4Q1SDJ2"/>
<evidence type="ECO:0000313" key="3">
    <source>
        <dbReference type="EMBL" id="RXS95135.1"/>
    </source>
</evidence>
<feature type="region of interest" description="Disordered" evidence="2">
    <location>
        <begin position="662"/>
        <end position="700"/>
    </location>
</feature>
<evidence type="ECO:0000256" key="2">
    <source>
        <dbReference type="SAM" id="MobiDB-lite"/>
    </source>
</evidence>
<keyword evidence="4" id="KW-1185">Reference proteome</keyword>
<feature type="compositionally biased region" description="Low complexity" evidence="2">
    <location>
        <begin position="680"/>
        <end position="694"/>
    </location>
</feature>
<comment type="caution">
    <text evidence="3">The sequence shown here is derived from an EMBL/GenBank/DDBJ whole genome shotgun (WGS) entry which is preliminary data.</text>
</comment>
<dbReference type="GO" id="GO:0016787">
    <property type="term" value="F:hydrolase activity"/>
    <property type="evidence" value="ECO:0007669"/>
    <property type="project" value="UniProtKB-KW"/>
</dbReference>
<proteinExistence type="predicted"/>
<dbReference type="InterPro" id="IPR029018">
    <property type="entry name" value="Hex-like_dom2"/>
</dbReference>
<protein>
    <recommendedName>
        <fullName evidence="5">Alpha glucuronidase N-terminal domain-containing protein</fullName>
    </recommendedName>
</protein>
<dbReference type="OrthoDB" id="7167803at2"/>
<dbReference type="SUPFAM" id="SSF55545">
    <property type="entry name" value="beta-N-acetylhexosaminidase-like domain"/>
    <property type="match status" value="1"/>
</dbReference>
<evidence type="ECO:0000256" key="1">
    <source>
        <dbReference type="ARBA" id="ARBA00022801"/>
    </source>
</evidence>
<name>A0A4Q1SDJ2_9BACT</name>
<gene>
    <name evidence="3" type="ORF">ESZ00_11025</name>
</gene>
<dbReference type="RefSeq" id="WP_129208303.1">
    <property type="nucleotide sequence ID" value="NZ_BMGU01000003.1"/>
</dbReference>
<dbReference type="Proteomes" id="UP000290253">
    <property type="component" value="Unassembled WGS sequence"/>
</dbReference>
<dbReference type="EMBL" id="SDMK01000002">
    <property type="protein sequence ID" value="RXS95135.1"/>
    <property type="molecule type" value="Genomic_DNA"/>
</dbReference>
<evidence type="ECO:0000313" key="4">
    <source>
        <dbReference type="Proteomes" id="UP000290253"/>
    </source>
</evidence>